<dbReference type="SMART" id="SM00454">
    <property type="entry name" value="SAM"/>
    <property type="match status" value="1"/>
</dbReference>
<feature type="compositionally biased region" description="Basic and acidic residues" evidence="1">
    <location>
        <begin position="88"/>
        <end position="100"/>
    </location>
</feature>
<evidence type="ECO:0000313" key="4">
    <source>
        <dbReference type="Proteomes" id="UP001159428"/>
    </source>
</evidence>
<dbReference type="SUPFAM" id="SSF47769">
    <property type="entry name" value="SAM/Pointed domain"/>
    <property type="match status" value="1"/>
</dbReference>
<dbReference type="PROSITE" id="PS50105">
    <property type="entry name" value="SAM_DOMAIN"/>
    <property type="match status" value="1"/>
</dbReference>
<dbReference type="EMBL" id="CALNXJ010000014">
    <property type="protein sequence ID" value="CAH3115006.1"/>
    <property type="molecule type" value="Genomic_DNA"/>
</dbReference>
<protein>
    <recommendedName>
        <fullName evidence="2">SAM domain-containing protein</fullName>
    </recommendedName>
</protein>
<dbReference type="Gene3D" id="1.10.150.50">
    <property type="entry name" value="Transcription Factor, Ets-1"/>
    <property type="match status" value="1"/>
</dbReference>
<dbReference type="Pfam" id="PF07647">
    <property type="entry name" value="SAM_2"/>
    <property type="match status" value="1"/>
</dbReference>
<dbReference type="Proteomes" id="UP001159428">
    <property type="component" value="Unassembled WGS sequence"/>
</dbReference>
<accession>A0AAU9WJD8</accession>
<feature type="region of interest" description="Disordered" evidence="1">
    <location>
        <begin position="77"/>
        <end position="100"/>
    </location>
</feature>
<keyword evidence="4" id="KW-1185">Reference proteome</keyword>
<evidence type="ECO:0000259" key="2">
    <source>
        <dbReference type="PROSITE" id="PS50105"/>
    </source>
</evidence>
<organism evidence="3 4">
    <name type="scientific">Pocillopora meandrina</name>
    <dbReference type="NCBI Taxonomy" id="46732"/>
    <lineage>
        <taxon>Eukaryota</taxon>
        <taxon>Metazoa</taxon>
        <taxon>Cnidaria</taxon>
        <taxon>Anthozoa</taxon>
        <taxon>Hexacorallia</taxon>
        <taxon>Scleractinia</taxon>
        <taxon>Astrocoeniina</taxon>
        <taxon>Pocilloporidae</taxon>
        <taxon>Pocillopora</taxon>
    </lineage>
</organism>
<dbReference type="InterPro" id="IPR001660">
    <property type="entry name" value="SAM"/>
</dbReference>
<evidence type="ECO:0000256" key="1">
    <source>
        <dbReference type="SAM" id="MobiDB-lite"/>
    </source>
</evidence>
<sequence length="340" mass="37865">SFSESEWNPEQVAKWLRRVQPEYEEEARLFEKAEITGKALAIVDRQCLKDIGIASIGKQLTILGCIKELMSAKDNNHKASLPGATPESEQHMKVKITKSDKKAMSPEEKRLYHSKINIIRKECGKRCAGNEKIYFKSNNGNSLVLSEMCSSLLPVCEIKKIGFGQSAIRHHILQWASERNRKISDGYDFEKTRTPAKRAKASSSSDLEDMSQSMIAVTDTSKPESTETADTVEDISNYSAQLVCAVIFRVPTFRNLSVKKHLAPAAKLLKIKTRGQGKYDLAVNVAIGLVQKGYVGTTNPDVNYKELEGEQIEILKDLVEELCVENIKKQEALSSSPSGN</sequence>
<feature type="non-terminal residue" evidence="3">
    <location>
        <position position="340"/>
    </location>
</feature>
<dbReference type="InterPro" id="IPR013761">
    <property type="entry name" value="SAM/pointed_sf"/>
</dbReference>
<dbReference type="AlphaFoldDB" id="A0AAU9WJD8"/>
<feature type="domain" description="SAM" evidence="2">
    <location>
        <begin position="7"/>
        <end position="72"/>
    </location>
</feature>
<feature type="non-terminal residue" evidence="3">
    <location>
        <position position="1"/>
    </location>
</feature>
<gene>
    <name evidence="3" type="ORF">PMEA_00005800</name>
</gene>
<evidence type="ECO:0000313" key="3">
    <source>
        <dbReference type="EMBL" id="CAH3115006.1"/>
    </source>
</evidence>
<reference evidence="3 4" key="1">
    <citation type="submission" date="2022-05" db="EMBL/GenBank/DDBJ databases">
        <authorList>
            <consortium name="Genoscope - CEA"/>
            <person name="William W."/>
        </authorList>
    </citation>
    <scope>NUCLEOTIDE SEQUENCE [LARGE SCALE GENOMIC DNA]</scope>
</reference>
<proteinExistence type="predicted"/>
<name>A0AAU9WJD8_9CNID</name>
<comment type="caution">
    <text evidence="3">The sequence shown here is derived from an EMBL/GenBank/DDBJ whole genome shotgun (WGS) entry which is preliminary data.</text>
</comment>